<accession>A0A6N2R6D6</accession>
<evidence type="ECO:0000313" key="1">
    <source>
        <dbReference type="EMBL" id="VYS75799.1"/>
    </source>
</evidence>
<name>A0A6N2R6D6_9FIRM</name>
<protein>
    <submittedName>
        <fullName evidence="1">Uncharacterized protein</fullName>
    </submittedName>
</protein>
<dbReference type="EMBL" id="CACRSL010000003">
    <property type="protein sequence ID" value="VYS75799.1"/>
    <property type="molecule type" value="Genomic_DNA"/>
</dbReference>
<organism evidence="1">
    <name type="scientific">uncultured Anaerotruncus sp</name>
    <dbReference type="NCBI Taxonomy" id="905011"/>
    <lineage>
        <taxon>Bacteria</taxon>
        <taxon>Bacillati</taxon>
        <taxon>Bacillota</taxon>
        <taxon>Clostridia</taxon>
        <taxon>Eubacteriales</taxon>
        <taxon>Oscillospiraceae</taxon>
        <taxon>Anaerotruncus</taxon>
        <taxon>environmental samples</taxon>
    </lineage>
</organism>
<dbReference type="AlphaFoldDB" id="A0A6N2R6D6"/>
<sequence>MNNDLISRAALLEAIRTDVAPFTLSMEQEGR</sequence>
<gene>
    <name evidence="1" type="ORF">AULFYP135_00225</name>
</gene>
<reference evidence="1" key="1">
    <citation type="submission" date="2019-11" db="EMBL/GenBank/DDBJ databases">
        <authorList>
            <person name="Feng L."/>
        </authorList>
    </citation>
    <scope>NUCLEOTIDE SEQUENCE</scope>
    <source>
        <strain evidence="1">AundefinedLFYP135</strain>
    </source>
</reference>
<proteinExistence type="predicted"/>